<dbReference type="GO" id="GO:0004650">
    <property type="term" value="F:polygalacturonase activity"/>
    <property type="evidence" value="ECO:0007669"/>
    <property type="project" value="InterPro"/>
</dbReference>
<evidence type="ECO:0000313" key="11">
    <source>
        <dbReference type="EMBL" id="TDB62772.1"/>
    </source>
</evidence>
<keyword evidence="7" id="KW-0624">Polysaccharide degradation</keyword>
<dbReference type="Proteomes" id="UP000295706">
    <property type="component" value="Unassembled WGS sequence"/>
</dbReference>
<evidence type="ECO:0000256" key="5">
    <source>
        <dbReference type="ARBA" id="ARBA00023277"/>
    </source>
</evidence>
<dbReference type="InterPro" id="IPR011050">
    <property type="entry name" value="Pectin_lyase_fold/virulence"/>
</dbReference>
<dbReference type="InterPro" id="IPR000743">
    <property type="entry name" value="Glyco_hydro_28"/>
</dbReference>
<keyword evidence="4" id="KW-0325">Glycoprotein</keyword>
<dbReference type="AlphaFoldDB" id="A0A4R4K7Q7"/>
<dbReference type="OrthoDB" id="9795222at2"/>
<dbReference type="Gene3D" id="2.160.20.10">
    <property type="entry name" value="Single-stranded right-handed beta-helix, Pectin lyase-like"/>
    <property type="match status" value="1"/>
</dbReference>
<proteinExistence type="inferred from homology"/>
<evidence type="ECO:0000256" key="7">
    <source>
        <dbReference type="ARBA" id="ARBA00023326"/>
    </source>
</evidence>
<feature type="chain" id="PRO_5020706801" evidence="10">
    <location>
        <begin position="19"/>
        <end position="459"/>
    </location>
</feature>
<dbReference type="Pfam" id="PF00295">
    <property type="entry name" value="Glyco_hydro_28"/>
    <property type="match status" value="1"/>
</dbReference>
<dbReference type="SUPFAM" id="SSF51126">
    <property type="entry name" value="Pectin lyase-like"/>
    <property type="match status" value="1"/>
</dbReference>
<protein>
    <submittedName>
        <fullName evidence="11">Uncharacterized protein</fullName>
    </submittedName>
</protein>
<dbReference type="EMBL" id="SMJU01000011">
    <property type="protein sequence ID" value="TDB62772.1"/>
    <property type="molecule type" value="Genomic_DNA"/>
</dbReference>
<organism evidence="11 12">
    <name type="scientific">Arundinibacter roseus</name>
    <dbReference type="NCBI Taxonomy" id="2070510"/>
    <lineage>
        <taxon>Bacteria</taxon>
        <taxon>Pseudomonadati</taxon>
        <taxon>Bacteroidota</taxon>
        <taxon>Cytophagia</taxon>
        <taxon>Cytophagales</taxon>
        <taxon>Spirosomataceae</taxon>
        <taxon>Arundinibacter</taxon>
    </lineage>
</organism>
<keyword evidence="5" id="KW-0119">Carbohydrate metabolism</keyword>
<dbReference type="PANTHER" id="PTHR31736">
    <property type="match status" value="1"/>
</dbReference>
<evidence type="ECO:0000256" key="9">
    <source>
        <dbReference type="RuleBase" id="RU361169"/>
    </source>
</evidence>
<keyword evidence="12" id="KW-1185">Reference proteome</keyword>
<evidence type="ECO:0000256" key="4">
    <source>
        <dbReference type="ARBA" id="ARBA00023180"/>
    </source>
</evidence>
<reference evidence="11 12" key="1">
    <citation type="submission" date="2019-02" db="EMBL/GenBank/DDBJ databases">
        <title>Arundinibacter roseus gen. nov., sp. nov., a new member of the family Cytophagaceae.</title>
        <authorList>
            <person name="Szuroczki S."/>
            <person name="Khayer B."/>
            <person name="Sproer C."/>
            <person name="Toumi M."/>
            <person name="Szabo A."/>
            <person name="Felfoldi T."/>
            <person name="Schumann P."/>
            <person name="Toth E."/>
        </authorList>
    </citation>
    <scope>NUCLEOTIDE SEQUENCE [LARGE SCALE GENOMIC DNA]</scope>
    <source>
        <strain evidence="11 12">DMA-k-7a</strain>
    </source>
</reference>
<dbReference type="GO" id="GO:0000272">
    <property type="term" value="P:polysaccharide catabolic process"/>
    <property type="evidence" value="ECO:0007669"/>
    <property type="project" value="UniProtKB-KW"/>
</dbReference>
<keyword evidence="3 9" id="KW-0378">Hydrolase</keyword>
<dbReference type="PANTHER" id="PTHR31736:SF9">
    <property type="entry name" value="ENDO-XYLOGALACTURONAN HYDROLASE A-RELATED"/>
    <property type="match status" value="1"/>
</dbReference>
<accession>A0A4R4K7Q7</accession>
<sequence>MKKLVFFIFVIICSAAFAEVQTYSVPADISSGNSFIYPSKEYKVKLFQDQIFQPFVYTMSAMHSTNVSKTTGWINFSFSGKVKVQVTKVNGTIVFCQILPKNKNIKVEIKGNVAEFELSEAGHYSVEFQQGIVIDHPLLLFANPLETDVPSKNDPNTIFFGDGIHEIGDKYLIPSHKQVYISGGAYIKGQFYAENGENISMSGRGIISGENYPARTANHMLVFKNVNNVKLEGITIIHAPRYMISVSGQKTDINNVKMLGWWFSTDGISAGENSVIENCFFKVNDDAIKLYSSHTIARKNVIWQMENGAPFMISWNGTKDFGNCQVIDNDIIRVEHSWDNENLAVICAVHGGKARISHFLFEDLRIDNSDWRVFHVITKPNRWGKWDPEQGSIADMTFKNISYTGTQKIKSLIMGHDKNHLVSNFTFKNLTFGNKKVKNLSEILIIDGDTTQDIRLRND</sequence>
<comment type="caution">
    <text evidence="11">The sequence shown here is derived from an EMBL/GenBank/DDBJ whole genome shotgun (WGS) entry which is preliminary data.</text>
</comment>
<dbReference type="RefSeq" id="WP_132120124.1">
    <property type="nucleotide sequence ID" value="NZ_SMJU01000011.1"/>
</dbReference>
<dbReference type="InterPro" id="IPR012334">
    <property type="entry name" value="Pectin_lyas_fold"/>
</dbReference>
<keyword evidence="6 9" id="KW-0326">Glycosidase</keyword>
<evidence type="ECO:0000256" key="6">
    <source>
        <dbReference type="ARBA" id="ARBA00023295"/>
    </source>
</evidence>
<name>A0A4R4K7Q7_9BACT</name>
<evidence type="ECO:0000256" key="2">
    <source>
        <dbReference type="ARBA" id="ARBA00022737"/>
    </source>
</evidence>
<evidence type="ECO:0000256" key="3">
    <source>
        <dbReference type="ARBA" id="ARBA00022801"/>
    </source>
</evidence>
<comment type="similarity">
    <text evidence="1 9">Belongs to the glycosyl hydrolase 28 family.</text>
</comment>
<evidence type="ECO:0000256" key="8">
    <source>
        <dbReference type="ARBA" id="ARBA00037278"/>
    </source>
</evidence>
<keyword evidence="2" id="KW-0677">Repeat</keyword>
<feature type="signal peptide" evidence="10">
    <location>
        <begin position="1"/>
        <end position="18"/>
    </location>
</feature>
<evidence type="ECO:0000313" key="12">
    <source>
        <dbReference type="Proteomes" id="UP000295706"/>
    </source>
</evidence>
<keyword evidence="10" id="KW-0732">Signal</keyword>
<gene>
    <name evidence="11" type="ORF">EZE20_17720</name>
</gene>
<evidence type="ECO:0000256" key="1">
    <source>
        <dbReference type="ARBA" id="ARBA00008834"/>
    </source>
</evidence>
<evidence type="ECO:0000256" key="10">
    <source>
        <dbReference type="SAM" id="SignalP"/>
    </source>
</evidence>
<comment type="function">
    <text evidence="8">Pectinolytic enzyme involved in the degradation of xylogalacturonan (xga), a galacturonan backbone heavily substituted with xylose, and which is one important component of the hairy regions of pectin. Activity requires a galacturonic acid backbone substituted with xylose.</text>
</comment>